<keyword evidence="3" id="KW-1185">Reference proteome</keyword>
<dbReference type="EMBL" id="JADBJN010000003">
    <property type="protein sequence ID" value="KAG5670655.1"/>
    <property type="molecule type" value="Genomic_DNA"/>
</dbReference>
<dbReference type="Pfam" id="PF00651">
    <property type="entry name" value="BTB"/>
    <property type="match status" value="1"/>
</dbReference>
<dbReference type="SUPFAM" id="SSF54695">
    <property type="entry name" value="POZ domain"/>
    <property type="match status" value="1"/>
</dbReference>
<feature type="domain" description="BTB" evidence="1">
    <location>
        <begin position="7"/>
        <end position="71"/>
    </location>
</feature>
<dbReference type="InterPro" id="IPR011333">
    <property type="entry name" value="SKP1/BTB/POZ_sf"/>
</dbReference>
<dbReference type="PROSITE" id="PS50097">
    <property type="entry name" value="BTB"/>
    <property type="match status" value="1"/>
</dbReference>
<organism evidence="2 3">
    <name type="scientific">Polypedilum vanderplanki</name>
    <name type="common">Sleeping chironomid midge</name>
    <dbReference type="NCBI Taxonomy" id="319348"/>
    <lineage>
        <taxon>Eukaryota</taxon>
        <taxon>Metazoa</taxon>
        <taxon>Ecdysozoa</taxon>
        <taxon>Arthropoda</taxon>
        <taxon>Hexapoda</taxon>
        <taxon>Insecta</taxon>
        <taxon>Pterygota</taxon>
        <taxon>Neoptera</taxon>
        <taxon>Endopterygota</taxon>
        <taxon>Diptera</taxon>
        <taxon>Nematocera</taxon>
        <taxon>Chironomoidea</taxon>
        <taxon>Chironomidae</taxon>
        <taxon>Chironominae</taxon>
        <taxon>Polypedilum</taxon>
        <taxon>Polypedilum</taxon>
    </lineage>
</organism>
<dbReference type="SMART" id="SM00225">
    <property type="entry name" value="BTB"/>
    <property type="match status" value="1"/>
</dbReference>
<evidence type="ECO:0000313" key="2">
    <source>
        <dbReference type="EMBL" id="KAG5670655.1"/>
    </source>
</evidence>
<name>A0A9J6BLY1_POLVA</name>
<sequence>MENEELKDFKITTDHEEFKAHKFVLAARSPTFASIFKKNVHAETLNLIDISTKVFSVVLDFIYTVNLPQTDEVDFIELLKVSERFKIEKLKKFSARKLINQVNSENALEILTLSNSFGYDELKQKAFEEIKKIFDTETIDDDLANKPEKLKKLIDFKIKKNQILAEMEENFKQILSS</sequence>
<dbReference type="CDD" id="cd18186">
    <property type="entry name" value="BTB_POZ_ZBTB_KLHL-like"/>
    <property type="match status" value="1"/>
</dbReference>
<proteinExistence type="predicted"/>
<reference evidence="2" key="1">
    <citation type="submission" date="2021-03" db="EMBL/GenBank/DDBJ databases">
        <title>Chromosome level genome of the anhydrobiotic midge Polypedilum vanderplanki.</title>
        <authorList>
            <person name="Yoshida Y."/>
            <person name="Kikawada T."/>
            <person name="Gusev O."/>
        </authorList>
    </citation>
    <scope>NUCLEOTIDE SEQUENCE</scope>
    <source>
        <strain evidence="2">NIAS01</strain>
        <tissue evidence="2">Whole body or cell culture</tissue>
    </source>
</reference>
<dbReference type="Proteomes" id="UP001107558">
    <property type="component" value="Chromosome 3"/>
</dbReference>
<dbReference type="OrthoDB" id="684045at2759"/>
<dbReference type="PANTHER" id="PTHR24413">
    <property type="entry name" value="SPECKLE-TYPE POZ PROTEIN"/>
    <property type="match status" value="1"/>
</dbReference>
<comment type="caution">
    <text evidence="2">The sequence shown here is derived from an EMBL/GenBank/DDBJ whole genome shotgun (WGS) entry which is preliminary data.</text>
</comment>
<evidence type="ECO:0000259" key="1">
    <source>
        <dbReference type="PROSITE" id="PS50097"/>
    </source>
</evidence>
<accession>A0A9J6BLY1</accession>
<evidence type="ECO:0000313" key="3">
    <source>
        <dbReference type="Proteomes" id="UP001107558"/>
    </source>
</evidence>
<protein>
    <recommendedName>
        <fullName evidence="1">BTB domain-containing protein</fullName>
    </recommendedName>
</protein>
<dbReference type="AlphaFoldDB" id="A0A9J6BLY1"/>
<dbReference type="Gene3D" id="3.30.710.10">
    <property type="entry name" value="Potassium Channel Kv1.1, Chain A"/>
    <property type="match status" value="1"/>
</dbReference>
<gene>
    <name evidence="2" type="ORF">PVAND_000903</name>
</gene>
<dbReference type="InterPro" id="IPR000210">
    <property type="entry name" value="BTB/POZ_dom"/>
</dbReference>